<name>A0A927DLP6_KLEPN</name>
<dbReference type="EMBL" id="JACXTN010000001">
    <property type="protein sequence ID" value="MBD3708985.1"/>
    <property type="molecule type" value="Genomic_DNA"/>
</dbReference>
<dbReference type="AlphaFoldDB" id="A0A927DLP6"/>
<evidence type="ECO:0000313" key="1">
    <source>
        <dbReference type="EMBL" id="MBD3708985.1"/>
    </source>
</evidence>
<protein>
    <submittedName>
        <fullName evidence="1">Uncharacterized protein</fullName>
    </submittedName>
</protein>
<proteinExistence type="predicted"/>
<organism evidence="1 2">
    <name type="scientific">Klebsiella pneumoniae</name>
    <dbReference type="NCBI Taxonomy" id="573"/>
    <lineage>
        <taxon>Bacteria</taxon>
        <taxon>Pseudomonadati</taxon>
        <taxon>Pseudomonadota</taxon>
        <taxon>Gammaproteobacteria</taxon>
        <taxon>Enterobacterales</taxon>
        <taxon>Enterobacteriaceae</taxon>
        <taxon>Klebsiella/Raoultella group</taxon>
        <taxon>Klebsiella</taxon>
        <taxon>Klebsiella pneumoniae complex</taxon>
    </lineage>
</organism>
<evidence type="ECO:0000313" key="2">
    <source>
        <dbReference type="Proteomes" id="UP000616340"/>
    </source>
</evidence>
<comment type="caution">
    <text evidence="1">The sequence shown here is derived from an EMBL/GenBank/DDBJ whole genome shotgun (WGS) entry which is preliminary data.</text>
</comment>
<sequence length="121" mass="13928">MKINNEKQFVMFENTLWKPKVQSNYPIVLKGESKDVIDILNQNFSLIITPNNDMNKTNTNIVLASHFGVKGNGIPCGGTMRRSNKLYYDKWWYIALSSPEKLIGVKFVVTLMLRTVLILNY</sequence>
<reference evidence="1" key="1">
    <citation type="submission" date="2020-07" db="EMBL/GenBank/DDBJ databases">
        <title>Clinical and genomic characterization of carbapenemase-producing Enterobacterales causing secondary infections during the COVID-19 crisis at a New York City hospital.</title>
        <authorList>
            <person name="Gomez-Simmonds A."/>
            <person name="Annavajhala M.K."/>
            <person name="Uhlemann A.-C."/>
        </authorList>
    </citation>
    <scope>NUCLEOTIDE SEQUENCE</scope>
    <source>
        <strain evidence="1">NK1677</strain>
    </source>
</reference>
<accession>A0A927DLP6</accession>
<gene>
    <name evidence="1" type="ORF">IE996_02740</name>
</gene>
<dbReference type="Proteomes" id="UP000616340">
    <property type="component" value="Unassembled WGS sequence"/>
</dbReference>